<dbReference type="Proteomes" id="UP001324427">
    <property type="component" value="Unassembled WGS sequence"/>
</dbReference>
<organism evidence="1 2">
    <name type="scientific">Oleoguttula mirabilis</name>
    <dbReference type="NCBI Taxonomy" id="1507867"/>
    <lineage>
        <taxon>Eukaryota</taxon>
        <taxon>Fungi</taxon>
        <taxon>Dikarya</taxon>
        <taxon>Ascomycota</taxon>
        <taxon>Pezizomycotina</taxon>
        <taxon>Dothideomycetes</taxon>
        <taxon>Dothideomycetidae</taxon>
        <taxon>Mycosphaerellales</taxon>
        <taxon>Teratosphaeriaceae</taxon>
        <taxon>Oleoguttula</taxon>
    </lineage>
</organism>
<evidence type="ECO:0000313" key="1">
    <source>
        <dbReference type="EMBL" id="KAK4542725.1"/>
    </source>
</evidence>
<reference evidence="1 2" key="1">
    <citation type="submission" date="2021-11" db="EMBL/GenBank/DDBJ databases">
        <title>Black yeast isolated from Biological Soil Crust.</title>
        <authorList>
            <person name="Kurbessoian T."/>
        </authorList>
    </citation>
    <scope>NUCLEOTIDE SEQUENCE [LARGE SCALE GENOMIC DNA]</scope>
    <source>
        <strain evidence="1 2">CCFEE 5522</strain>
    </source>
</reference>
<keyword evidence="2" id="KW-1185">Reference proteome</keyword>
<sequence>MFGVQIGVPFNAGSGCLYVLNELSTTLLEQSICISLEFTNWSCTDDGYGDTLLRLDVDHDRYNCENPNEFINIVLSIEYPMVNGFNCPM</sequence>
<accession>A0AAV9JCI1</accession>
<gene>
    <name evidence="1" type="ORF">LTR36_006297</name>
</gene>
<dbReference type="AlphaFoldDB" id="A0AAV9JCI1"/>
<evidence type="ECO:0000313" key="2">
    <source>
        <dbReference type="Proteomes" id="UP001324427"/>
    </source>
</evidence>
<comment type="caution">
    <text evidence="1">The sequence shown here is derived from an EMBL/GenBank/DDBJ whole genome shotgun (WGS) entry which is preliminary data.</text>
</comment>
<dbReference type="EMBL" id="JAVFHQ010000039">
    <property type="protein sequence ID" value="KAK4542725.1"/>
    <property type="molecule type" value="Genomic_DNA"/>
</dbReference>
<name>A0AAV9JCI1_9PEZI</name>
<protein>
    <submittedName>
        <fullName evidence="1">Uncharacterized protein</fullName>
    </submittedName>
</protein>
<proteinExistence type="predicted"/>